<organism evidence="8 9">
    <name type="scientific">Liquorilactobacillus uvarum DSM 19971</name>
    <dbReference type="NCBI Taxonomy" id="1423812"/>
    <lineage>
        <taxon>Bacteria</taxon>
        <taxon>Bacillati</taxon>
        <taxon>Bacillota</taxon>
        <taxon>Bacilli</taxon>
        <taxon>Lactobacillales</taxon>
        <taxon>Lactobacillaceae</taxon>
        <taxon>Liquorilactobacillus</taxon>
    </lineage>
</organism>
<dbReference type="AlphaFoldDB" id="A0A0R1Q433"/>
<dbReference type="OrthoDB" id="9800643at2"/>
<comment type="caution">
    <text evidence="8">The sequence shown here is derived from an EMBL/GenBank/DDBJ whole genome shotgun (WGS) entry which is preliminary data.</text>
</comment>
<dbReference type="InterPro" id="IPR004556">
    <property type="entry name" value="HemK-like"/>
</dbReference>
<keyword evidence="3 5" id="KW-0949">S-adenosyl-L-methionine</keyword>
<dbReference type="EC" id="2.1.1.297" evidence="5"/>
<sequence length="284" mass="32478">MSSVTYFEAQKWASSFVSDHKIDESVVNLLLLGMKNWNLTDLLMNYQQQMPQHEFEKFKDMLNKVYHGWPPQYLLGEADFFGRKFKVTENTLIPRQETEELVEWVLNDFGNNQSDLKIADIGTGTGIIGISLKLERPLWDVTLTDVSPAALSVARENAQRYGLDIKSICSDLFATLKGKFNIIVSNPPYIAESEKYLMDQSVIEHEPHVALFAAEKGLFVYQRIAAEISSYLEKEAVLYLEIGFRQGKAVKQIFQQAFPSADIFLKNDITGHDRMIKVVFHNDQ</sequence>
<evidence type="ECO:0000256" key="5">
    <source>
        <dbReference type="HAMAP-Rule" id="MF_02126"/>
    </source>
</evidence>
<dbReference type="GO" id="GO:0032259">
    <property type="term" value="P:methylation"/>
    <property type="evidence" value="ECO:0007669"/>
    <property type="project" value="UniProtKB-KW"/>
</dbReference>
<evidence type="ECO:0000313" key="9">
    <source>
        <dbReference type="Proteomes" id="UP000051155"/>
    </source>
</evidence>
<dbReference type="Pfam" id="PF17827">
    <property type="entry name" value="PrmC_N"/>
    <property type="match status" value="1"/>
</dbReference>
<dbReference type="RefSeq" id="WP_057735618.1">
    <property type="nucleotide sequence ID" value="NZ_AZEG01000001.1"/>
</dbReference>
<dbReference type="InterPro" id="IPR002052">
    <property type="entry name" value="DNA_methylase_N6_adenine_CS"/>
</dbReference>
<protein>
    <recommendedName>
        <fullName evidence="5">Release factor glutamine methyltransferase</fullName>
        <shortName evidence="5">RF MTase</shortName>
        <ecNumber evidence="5">2.1.1.297</ecNumber>
    </recommendedName>
    <alternativeName>
        <fullName evidence="5">N5-glutamine methyltransferase PrmC</fullName>
    </alternativeName>
    <alternativeName>
        <fullName evidence="5">Protein-(glutamine-N5) MTase PrmC</fullName>
    </alternativeName>
    <alternativeName>
        <fullName evidence="5">Protein-glutamine N-methyltransferase PrmC</fullName>
    </alternativeName>
</protein>
<proteinExistence type="inferred from homology"/>
<comment type="catalytic activity">
    <reaction evidence="4 5">
        <text>L-glutaminyl-[peptide chain release factor] + S-adenosyl-L-methionine = N(5)-methyl-L-glutaminyl-[peptide chain release factor] + S-adenosyl-L-homocysteine + H(+)</text>
        <dbReference type="Rhea" id="RHEA:42896"/>
        <dbReference type="Rhea" id="RHEA-COMP:10271"/>
        <dbReference type="Rhea" id="RHEA-COMP:10272"/>
        <dbReference type="ChEBI" id="CHEBI:15378"/>
        <dbReference type="ChEBI" id="CHEBI:30011"/>
        <dbReference type="ChEBI" id="CHEBI:57856"/>
        <dbReference type="ChEBI" id="CHEBI:59789"/>
        <dbReference type="ChEBI" id="CHEBI:61891"/>
        <dbReference type="EC" id="2.1.1.297"/>
    </reaction>
</comment>
<evidence type="ECO:0000256" key="2">
    <source>
        <dbReference type="ARBA" id="ARBA00022679"/>
    </source>
</evidence>
<feature type="binding site" evidence="5">
    <location>
        <begin position="122"/>
        <end position="126"/>
    </location>
    <ligand>
        <name>S-adenosyl-L-methionine</name>
        <dbReference type="ChEBI" id="CHEBI:59789"/>
    </ligand>
</feature>
<keyword evidence="2 5" id="KW-0808">Transferase</keyword>
<dbReference type="PROSITE" id="PS00092">
    <property type="entry name" value="N6_MTASE"/>
    <property type="match status" value="1"/>
</dbReference>
<dbReference type="InterPro" id="IPR007848">
    <property type="entry name" value="Small_mtfrase_dom"/>
</dbReference>
<comment type="caution">
    <text evidence="5">Lacks conserved residue(s) required for the propagation of feature annotation.</text>
</comment>
<name>A0A0R1Q433_9LACO</name>
<dbReference type="HAMAP" id="MF_02126">
    <property type="entry name" value="RF_methyltr_PrmC"/>
    <property type="match status" value="1"/>
</dbReference>
<feature type="domain" description="Release factor glutamine methyltransferase N-terminal" evidence="7">
    <location>
        <begin position="8"/>
        <end position="76"/>
    </location>
</feature>
<dbReference type="NCBIfam" id="TIGR03534">
    <property type="entry name" value="RF_mod_PrmC"/>
    <property type="match status" value="1"/>
</dbReference>
<dbReference type="GO" id="GO:0102559">
    <property type="term" value="F:peptide chain release factor N(5)-glutamine methyltransferase activity"/>
    <property type="evidence" value="ECO:0007669"/>
    <property type="project" value="UniProtKB-EC"/>
</dbReference>
<evidence type="ECO:0000256" key="4">
    <source>
        <dbReference type="ARBA" id="ARBA00048391"/>
    </source>
</evidence>
<dbReference type="Gene3D" id="1.10.8.10">
    <property type="entry name" value="DNA helicase RuvA subunit, C-terminal domain"/>
    <property type="match status" value="1"/>
</dbReference>
<feature type="binding site" evidence="5">
    <location>
        <begin position="186"/>
        <end position="189"/>
    </location>
    <ligand>
        <name>substrate</name>
    </ligand>
</feature>
<dbReference type="Pfam" id="PF05175">
    <property type="entry name" value="MTS"/>
    <property type="match status" value="1"/>
</dbReference>
<evidence type="ECO:0000256" key="3">
    <source>
        <dbReference type="ARBA" id="ARBA00022691"/>
    </source>
</evidence>
<evidence type="ECO:0000313" key="8">
    <source>
        <dbReference type="EMBL" id="KRL39134.1"/>
    </source>
</evidence>
<comment type="similarity">
    <text evidence="5">Belongs to the protein N5-glutamine methyltransferase family. PrmC subfamily.</text>
</comment>
<comment type="function">
    <text evidence="5">Methylates the class 1 translation termination release factors RF1/PrfA and RF2/PrfB on the glutamine residue of the universally conserved GGQ motif.</text>
</comment>
<gene>
    <name evidence="5" type="primary">prmC</name>
    <name evidence="8" type="ORF">FD20_GL000180</name>
</gene>
<feature type="domain" description="Methyltransferase small" evidence="6">
    <location>
        <begin position="112"/>
        <end position="204"/>
    </location>
</feature>
<keyword evidence="1 5" id="KW-0489">Methyltransferase</keyword>
<reference evidence="8 9" key="1">
    <citation type="journal article" date="2015" name="Genome Announc.">
        <title>Expanding the biotechnology potential of lactobacilli through comparative genomics of 213 strains and associated genera.</title>
        <authorList>
            <person name="Sun Z."/>
            <person name="Harris H.M."/>
            <person name="McCann A."/>
            <person name="Guo C."/>
            <person name="Argimon S."/>
            <person name="Zhang W."/>
            <person name="Yang X."/>
            <person name="Jeffery I.B."/>
            <person name="Cooney J.C."/>
            <person name="Kagawa T.F."/>
            <person name="Liu W."/>
            <person name="Song Y."/>
            <person name="Salvetti E."/>
            <person name="Wrobel A."/>
            <person name="Rasinkangas P."/>
            <person name="Parkhill J."/>
            <person name="Rea M.C."/>
            <person name="O'Sullivan O."/>
            <person name="Ritari J."/>
            <person name="Douillard F.P."/>
            <person name="Paul Ross R."/>
            <person name="Yang R."/>
            <person name="Briner A.E."/>
            <person name="Felis G.E."/>
            <person name="de Vos W.M."/>
            <person name="Barrangou R."/>
            <person name="Klaenhammer T.R."/>
            <person name="Caufield P.W."/>
            <person name="Cui Y."/>
            <person name="Zhang H."/>
            <person name="O'Toole P.W."/>
        </authorList>
    </citation>
    <scope>NUCLEOTIDE SEQUENCE [LARGE SCALE GENOMIC DNA]</scope>
    <source>
        <strain evidence="8 9">DSM 19971</strain>
    </source>
</reference>
<keyword evidence="9" id="KW-1185">Reference proteome</keyword>
<dbReference type="PANTHER" id="PTHR18895">
    <property type="entry name" value="HEMK METHYLTRANSFERASE"/>
    <property type="match status" value="1"/>
</dbReference>
<evidence type="ECO:0000259" key="6">
    <source>
        <dbReference type="Pfam" id="PF05175"/>
    </source>
</evidence>
<evidence type="ECO:0000256" key="1">
    <source>
        <dbReference type="ARBA" id="ARBA00022603"/>
    </source>
</evidence>
<dbReference type="Gene3D" id="3.40.50.150">
    <property type="entry name" value="Vaccinia Virus protein VP39"/>
    <property type="match status" value="1"/>
</dbReference>
<evidence type="ECO:0000259" key="7">
    <source>
        <dbReference type="Pfam" id="PF17827"/>
    </source>
</evidence>
<dbReference type="InterPro" id="IPR029063">
    <property type="entry name" value="SAM-dependent_MTases_sf"/>
</dbReference>
<feature type="binding site" evidence="5">
    <location>
        <position position="145"/>
    </location>
    <ligand>
        <name>S-adenosyl-L-methionine</name>
        <dbReference type="ChEBI" id="CHEBI:59789"/>
    </ligand>
</feature>
<feature type="binding site" evidence="5">
    <location>
        <position position="186"/>
    </location>
    <ligand>
        <name>S-adenosyl-L-methionine</name>
        <dbReference type="ChEBI" id="CHEBI:59789"/>
    </ligand>
</feature>
<dbReference type="GO" id="GO:0003676">
    <property type="term" value="F:nucleic acid binding"/>
    <property type="evidence" value="ECO:0007669"/>
    <property type="project" value="InterPro"/>
</dbReference>
<dbReference type="InterPro" id="IPR050320">
    <property type="entry name" value="N5-glutamine_MTase"/>
</dbReference>
<dbReference type="PATRIC" id="fig|1423812.3.peg.182"/>
<dbReference type="PANTHER" id="PTHR18895:SF74">
    <property type="entry name" value="MTRF1L RELEASE FACTOR GLUTAMINE METHYLTRANSFERASE"/>
    <property type="match status" value="1"/>
</dbReference>
<dbReference type="InterPro" id="IPR019874">
    <property type="entry name" value="RF_methyltr_PrmC"/>
</dbReference>
<dbReference type="SUPFAM" id="SSF53335">
    <property type="entry name" value="S-adenosyl-L-methionine-dependent methyltransferases"/>
    <property type="match status" value="1"/>
</dbReference>
<dbReference type="STRING" id="1423812.FD20_GL000180"/>
<dbReference type="EMBL" id="AZEG01000001">
    <property type="protein sequence ID" value="KRL39134.1"/>
    <property type="molecule type" value="Genomic_DNA"/>
</dbReference>
<dbReference type="Proteomes" id="UP000051155">
    <property type="component" value="Unassembled WGS sequence"/>
</dbReference>
<dbReference type="NCBIfam" id="TIGR00536">
    <property type="entry name" value="hemK_fam"/>
    <property type="match status" value="1"/>
</dbReference>
<accession>A0A0R1Q433</accession>
<dbReference type="InterPro" id="IPR040758">
    <property type="entry name" value="PrmC_N"/>
</dbReference>